<protein>
    <recommendedName>
        <fullName evidence="5">TrbC/VIRB2 family protein</fullName>
    </recommendedName>
</protein>
<evidence type="ECO:0008006" key="5">
    <source>
        <dbReference type="Google" id="ProtNLM"/>
    </source>
</evidence>
<organism evidence="3 4">
    <name type="scientific">Kaistella chaponensis</name>
    <dbReference type="NCBI Taxonomy" id="713588"/>
    <lineage>
        <taxon>Bacteria</taxon>
        <taxon>Pseudomonadati</taxon>
        <taxon>Bacteroidota</taxon>
        <taxon>Flavobacteriia</taxon>
        <taxon>Flavobacteriales</taxon>
        <taxon>Weeksellaceae</taxon>
        <taxon>Chryseobacterium group</taxon>
        <taxon>Kaistella</taxon>
    </lineage>
</organism>
<reference evidence="4" key="1">
    <citation type="submission" date="2017-01" db="EMBL/GenBank/DDBJ databases">
        <authorList>
            <person name="Varghese N."/>
            <person name="Submissions S."/>
        </authorList>
    </citation>
    <scope>NUCLEOTIDE SEQUENCE [LARGE SCALE GENOMIC DNA]</scope>
    <source>
        <strain evidence="4">DSM 23145</strain>
    </source>
</reference>
<feature type="transmembrane region" description="Helical" evidence="1">
    <location>
        <begin position="39"/>
        <end position="58"/>
    </location>
</feature>
<keyword evidence="1" id="KW-0472">Membrane</keyword>
<evidence type="ECO:0000313" key="4">
    <source>
        <dbReference type="Proteomes" id="UP000185839"/>
    </source>
</evidence>
<gene>
    <name evidence="3" type="ORF">SAMN05421789_11070</name>
</gene>
<feature type="signal peptide" evidence="2">
    <location>
        <begin position="1"/>
        <end position="21"/>
    </location>
</feature>
<dbReference type="AlphaFoldDB" id="A0A1N7MVB0"/>
<name>A0A1N7MVB0_9FLAO</name>
<dbReference type="OrthoDB" id="1266316at2"/>
<dbReference type="RefSeq" id="WP_076387525.1">
    <property type="nucleotide sequence ID" value="NZ_FTOI01000010.1"/>
</dbReference>
<accession>A0A1N7MVB0</accession>
<evidence type="ECO:0000313" key="3">
    <source>
        <dbReference type="EMBL" id="SIS90063.1"/>
    </source>
</evidence>
<evidence type="ECO:0000256" key="1">
    <source>
        <dbReference type="SAM" id="Phobius"/>
    </source>
</evidence>
<keyword evidence="4" id="KW-1185">Reference proteome</keyword>
<dbReference type="Proteomes" id="UP000185839">
    <property type="component" value="Unassembled WGS sequence"/>
</dbReference>
<proteinExistence type="predicted"/>
<evidence type="ECO:0000256" key="2">
    <source>
        <dbReference type="SAM" id="SignalP"/>
    </source>
</evidence>
<keyword evidence="1" id="KW-0812">Transmembrane</keyword>
<dbReference type="STRING" id="713588.SAMN05421789_11070"/>
<keyword evidence="1" id="KW-1133">Transmembrane helix</keyword>
<feature type="chain" id="PRO_5011958563" description="TrbC/VIRB2 family protein" evidence="2">
    <location>
        <begin position="22"/>
        <end position="96"/>
    </location>
</feature>
<sequence length="96" mass="10337">MKNLKLKLSSFTLLIFSLTSAQSINLKGPAQQLANEIKGIFPYVAVSIFIVVIFVNLGHFVKDNGDWKKGVTNIVIFAAILGAVVGLVNYVGSISL</sequence>
<keyword evidence="2" id="KW-0732">Signal</keyword>
<dbReference type="EMBL" id="FTOI01000010">
    <property type="protein sequence ID" value="SIS90063.1"/>
    <property type="molecule type" value="Genomic_DNA"/>
</dbReference>
<feature type="transmembrane region" description="Helical" evidence="1">
    <location>
        <begin position="70"/>
        <end position="91"/>
    </location>
</feature>